<protein>
    <recommendedName>
        <fullName evidence="1">Rhodanese domain-containing protein</fullName>
    </recommendedName>
</protein>
<dbReference type="AlphaFoldDB" id="A0A6A6TU57"/>
<evidence type="ECO:0000313" key="2">
    <source>
        <dbReference type="EMBL" id="KAF2662976.1"/>
    </source>
</evidence>
<gene>
    <name evidence="2" type="ORF">K491DRAFT_700104</name>
</gene>
<dbReference type="PROSITE" id="PS50206">
    <property type="entry name" value="RHODANESE_3"/>
    <property type="match status" value="1"/>
</dbReference>
<reference evidence="2" key="1">
    <citation type="journal article" date="2020" name="Stud. Mycol.">
        <title>101 Dothideomycetes genomes: a test case for predicting lifestyles and emergence of pathogens.</title>
        <authorList>
            <person name="Haridas S."/>
            <person name="Albert R."/>
            <person name="Binder M."/>
            <person name="Bloem J."/>
            <person name="Labutti K."/>
            <person name="Salamov A."/>
            <person name="Andreopoulos B."/>
            <person name="Baker S."/>
            <person name="Barry K."/>
            <person name="Bills G."/>
            <person name="Bluhm B."/>
            <person name="Cannon C."/>
            <person name="Castanera R."/>
            <person name="Culley D."/>
            <person name="Daum C."/>
            <person name="Ezra D."/>
            <person name="Gonzalez J."/>
            <person name="Henrissat B."/>
            <person name="Kuo A."/>
            <person name="Liang C."/>
            <person name="Lipzen A."/>
            <person name="Lutzoni F."/>
            <person name="Magnuson J."/>
            <person name="Mondo S."/>
            <person name="Nolan M."/>
            <person name="Ohm R."/>
            <person name="Pangilinan J."/>
            <person name="Park H.-J."/>
            <person name="Ramirez L."/>
            <person name="Alfaro M."/>
            <person name="Sun H."/>
            <person name="Tritt A."/>
            <person name="Yoshinaga Y."/>
            <person name="Zwiers L.-H."/>
            <person name="Turgeon B."/>
            <person name="Goodwin S."/>
            <person name="Spatafora J."/>
            <person name="Crous P."/>
            <person name="Grigoriev I."/>
        </authorList>
    </citation>
    <scope>NUCLEOTIDE SEQUENCE</scope>
    <source>
        <strain evidence="2">CBS 122681</strain>
    </source>
</reference>
<name>A0A6A6TU57_9PLEO</name>
<dbReference type="SMART" id="SM00450">
    <property type="entry name" value="RHOD"/>
    <property type="match status" value="1"/>
</dbReference>
<organism evidence="2 3">
    <name type="scientific">Lophiostoma macrostomum CBS 122681</name>
    <dbReference type="NCBI Taxonomy" id="1314788"/>
    <lineage>
        <taxon>Eukaryota</taxon>
        <taxon>Fungi</taxon>
        <taxon>Dikarya</taxon>
        <taxon>Ascomycota</taxon>
        <taxon>Pezizomycotina</taxon>
        <taxon>Dothideomycetes</taxon>
        <taxon>Pleosporomycetidae</taxon>
        <taxon>Pleosporales</taxon>
        <taxon>Lophiostomataceae</taxon>
        <taxon>Lophiostoma</taxon>
    </lineage>
</organism>
<keyword evidence="3" id="KW-1185">Reference proteome</keyword>
<dbReference type="EMBL" id="MU004288">
    <property type="protein sequence ID" value="KAF2662976.1"/>
    <property type="molecule type" value="Genomic_DNA"/>
</dbReference>
<dbReference type="InterPro" id="IPR001763">
    <property type="entry name" value="Rhodanese-like_dom"/>
</dbReference>
<sequence length="132" mass="14296">MSKPPSWYDAFPAPGRTAPSISRDNVLPTLSSPELLLVDVRRTDYEGGTIKGSINLPAQSFYTNRAVLYDLSSSGGSGTRCSGWFADYLAEKGEVGLQSLTLAGGIKGWVKAGDEYTQNVDGYQAAYWTQFD</sequence>
<accession>A0A6A6TU57</accession>
<feature type="domain" description="Rhodanese" evidence="1">
    <location>
        <begin position="31"/>
        <end position="118"/>
    </location>
</feature>
<evidence type="ECO:0000313" key="3">
    <source>
        <dbReference type="Proteomes" id="UP000799324"/>
    </source>
</evidence>
<dbReference type="Gene3D" id="3.40.250.10">
    <property type="entry name" value="Rhodanese-like domain"/>
    <property type="match status" value="1"/>
</dbReference>
<evidence type="ECO:0000259" key="1">
    <source>
        <dbReference type="PROSITE" id="PS50206"/>
    </source>
</evidence>
<dbReference type="SUPFAM" id="SSF52821">
    <property type="entry name" value="Rhodanese/Cell cycle control phosphatase"/>
    <property type="match status" value="1"/>
</dbReference>
<dbReference type="InterPro" id="IPR036873">
    <property type="entry name" value="Rhodanese-like_dom_sf"/>
</dbReference>
<dbReference type="Proteomes" id="UP000799324">
    <property type="component" value="Unassembled WGS sequence"/>
</dbReference>
<proteinExistence type="predicted"/>
<dbReference type="OrthoDB" id="8300214at2759"/>